<keyword evidence="1" id="KW-0596">Phosphopantetheine</keyword>
<reference evidence="4" key="1">
    <citation type="submission" date="2019-02" db="EMBL/GenBank/DDBJ databases">
        <authorList>
            <person name="Gruber-Vodicka R. H."/>
            <person name="Seah K. B. B."/>
        </authorList>
    </citation>
    <scope>NUCLEOTIDE SEQUENCE</scope>
    <source>
        <strain evidence="5">BECK_SA2B12</strain>
        <strain evidence="3">BECK_SA2B15</strain>
        <strain evidence="4">BECK_SA2B20</strain>
    </source>
</reference>
<evidence type="ECO:0000313" key="4">
    <source>
        <dbReference type="EMBL" id="VFK01141.1"/>
    </source>
</evidence>
<dbReference type="EMBL" id="CAADFJ010000163">
    <property type="protein sequence ID" value="VFK04146.1"/>
    <property type="molecule type" value="Genomic_DNA"/>
</dbReference>
<evidence type="ECO:0000256" key="2">
    <source>
        <dbReference type="ARBA" id="ARBA00022553"/>
    </source>
</evidence>
<proteinExistence type="predicted"/>
<accession>A0A450V8M0</accession>
<dbReference type="Gene3D" id="3.30.300.30">
    <property type="match status" value="1"/>
</dbReference>
<organism evidence="4">
    <name type="scientific">Candidatus Kentrum eta</name>
    <dbReference type="NCBI Taxonomy" id="2126337"/>
    <lineage>
        <taxon>Bacteria</taxon>
        <taxon>Pseudomonadati</taxon>
        <taxon>Pseudomonadota</taxon>
        <taxon>Gammaproteobacteria</taxon>
        <taxon>Candidatus Kentrum</taxon>
    </lineage>
</organism>
<gene>
    <name evidence="3" type="ORF">BECKH772A_GA0070896_101687</name>
    <name evidence="4" type="ORF">BECKH772B_GA0070898_102197</name>
    <name evidence="5" type="ORF">BECKH772C_GA0070978_101637</name>
</gene>
<protein>
    <submittedName>
        <fullName evidence="4">AMP-binding enzyme C-terminal domain-containing protein</fullName>
    </submittedName>
</protein>
<evidence type="ECO:0000313" key="3">
    <source>
        <dbReference type="EMBL" id="VFJ99653.1"/>
    </source>
</evidence>
<name>A0A450V8M0_9GAMM</name>
<dbReference type="EMBL" id="CAADFI010000219">
    <property type="protein sequence ID" value="VFK01141.1"/>
    <property type="molecule type" value="Genomic_DNA"/>
</dbReference>
<sequence>MQKHLTEAQPAALGIRRIPNARLAEEMHLLALLEDEEDAGTVGEPRQALAASASGAETGVEPEFWWRLADKRGYTAYIDWSSEPDCYDVRFFRESSRQGMPGPSARDGNQYQGMPGAGAGDGAIAWRDYANHPLQGEIAGRLEPAPRRYLKEHLPDYMVPAAFVILDELPLTPNSKVDRNRLPAPEKTRPRLATAWVEPPGQPNESIFILTNLANGGVSGVQQSPF</sequence>
<dbReference type="PANTHER" id="PTHR44845:SF6">
    <property type="entry name" value="BETA-ALANINE-ACTIVATING ENZYME"/>
    <property type="match status" value="1"/>
</dbReference>
<evidence type="ECO:0000313" key="5">
    <source>
        <dbReference type="EMBL" id="VFK04146.1"/>
    </source>
</evidence>
<dbReference type="SUPFAM" id="SSF56801">
    <property type="entry name" value="Acetyl-CoA synthetase-like"/>
    <property type="match status" value="1"/>
</dbReference>
<keyword evidence="2" id="KW-0597">Phosphoprotein</keyword>
<evidence type="ECO:0000256" key="1">
    <source>
        <dbReference type="ARBA" id="ARBA00022450"/>
    </source>
</evidence>
<dbReference type="InterPro" id="IPR045851">
    <property type="entry name" value="AMP-bd_C_sf"/>
</dbReference>
<dbReference type="AlphaFoldDB" id="A0A450V8M0"/>
<dbReference type="PANTHER" id="PTHR44845">
    <property type="entry name" value="CARRIER DOMAIN-CONTAINING PROTEIN"/>
    <property type="match status" value="1"/>
</dbReference>
<dbReference type="EMBL" id="CAADFG010000168">
    <property type="protein sequence ID" value="VFJ99653.1"/>
    <property type="molecule type" value="Genomic_DNA"/>
</dbReference>